<dbReference type="PANTHER" id="PTHR43104:SF2">
    <property type="entry name" value="L-2-HYDROXYGLUTARATE DEHYDROGENASE, MITOCHONDRIAL"/>
    <property type="match status" value="1"/>
</dbReference>
<comment type="caution">
    <text evidence="7">The sequence shown here is derived from an EMBL/GenBank/DDBJ whole genome shotgun (WGS) entry which is preliminary data.</text>
</comment>
<name>A0ABN1LKX1_9ALTE</name>
<keyword evidence="8" id="KW-1185">Reference proteome</keyword>
<dbReference type="SUPFAM" id="SSF51905">
    <property type="entry name" value="FAD/NAD(P)-binding domain"/>
    <property type="match status" value="1"/>
</dbReference>
<feature type="domain" description="FAD dependent oxidoreductase" evidence="6">
    <location>
        <begin position="5"/>
        <end position="391"/>
    </location>
</feature>
<organism evidence="7 8">
    <name type="scientific">Aliiglaciecola litoralis</name>
    <dbReference type="NCBI Taxonomy" id="582857"/>
    <lineage>
        <taxon>Bacteria</taxon>
        <taxon>Pseudomonadati</taxon>
        <taxon>Pseudomonadota</taxon>
        <taxon>Gammaproteobacteria</taxon>
        <taxon>Alteromonadales</taxon>
        <taxon>Alteromonadaceae</taxon>
        <taxon>Aliiglaciecola</taxon>
    </lineage>
</organism>
<dbReference type="NCBIfam" id="NF008726">
    <property type="entry name" value="PRK11728.1"/>
    <property type="match status" value="1"/>
</dbReference>
<dbReference type="Gene3D" id="3.30.9.10">
    <property type="entry name" value="D-Amino Acid Oxidase, subunit A, domain 2"/>
    <property type="match status" value="1"/>
</dbReference>
<proteinExistence type="inferred from homology"/>
<evidence type="ECO:0000256" key="2">
    <source>
        <dbReference type="ARBA" id="ARBA00022630"/>
    </source>
</evidence>
<dbReference type="InterPro" id="IPR006076">
    <property type="entry name" value="FAD-dep_OxRdtase"/>
</dbReference>
<keyword evidence="3" id="KW-0274">FAD</keyword>
<dbReference type="EMBL" id="BAAAFD010000006">
    <property type="protein sequence ID" value="GAA0857397.1"/>
    <property type="molecule type" value="Genomic_DNA"/>
</dbReference>
<protein>
    <submittedName>
        <fullName evidence="7">L-2-hydroxyglutarate oxidase</fullName>
    </submittedName>
</protein>
<dbReference type="InterPro" id="IPR036188">
    <property type="entry name" value="FAD/NAD-bd_sf"/>
</dbReference>
<dbReference type="Pfam" id="PF01266">
    <property type="entry name" value="DAO"/>
    <property type="match status" value="1"/>
</dbReference>
<accession>A0ABN1LKX1</accession>
<evidence type="ECO:0000313" key="7">
    <source>
        <dbReference type="EMBL" id="GAA0857397.1"/>
    </source>
</evidence>
<dbReference type="PROSITE" id="PS51257">
    <property type="entry name" value="PROKAR_LIPOPROTEIN"/>
    <property type="match status" value="1"/>
</dbReference>
<comment type="similarity">
    <text evidence="5">Belongs to the L2HGDH family.</text>
</comment>
<evidence type="ECO:0000256" key="5">
    <source>
        <dbReference type="ARBA" id="ARBA00037941"/>
    </source>
</evidence>
<dbReference type="PANTHER" id="PTHR43104">
    <property type="entry name" value="L-2-HYDROXYGLUTARATE DEHYDROGENASE, MITOCHONDRIAL"/>
    <property type="match status" value="1"/>
</dbReference>
<keyword evidence="4" id="KW-0560">Oxidoreductase</keyword>
<comment type="cofactor">
    <cofactor evidence="1">
        <name>FAD</name>
        <dbReference type="ChEBI" id="CHEBI:57692"/>
    </cofactor>
</comment>
<evidence type="ECO:0000256" key="3">
    <source>
        <dbReference type="ARBA" id="ARBA00022827"/>
    </source>
</evidence>
<dbReference type="Proteomes" id="UP001500359">
    <property type="component" value="Unassembled WGS sequence"/>
</dbReference>
<keyword evidence="2" id="KW-0285">Flavoprotein</keyword>
<gene>
    <name evidence="7" type="primary">lhgO</name>
    <name evidence="7" type="ORF">GCM10009114_23040</name>
</gene>
<reference evidence="8" key="1">
    <citation type="journal article" date="2019" name="Int. J. Syst. Evol. Microbiol.">
        <title>The Global Catalogue of Microorganisms (GCM) 10K type strain sequencing project: providing services to taxonomists for standard genome sequencing and annotation.</title>
        <authorList>
            <consortium name="The Broad Institute Genomics Platform"/>
            <consortium name="The Broad Institute Genome Sequencing Center for Infectious Disease"/>
            <person name="Wu L."/>
            <person name="Ma J."/>
        </authorList>
    </citation>
    <scope>NUCLEOTIDE SEQUENCE [LARGE SCALE GENOMIC DNA]</scope>
    <source>
        <strain evidence="8">JCM 15896</strain>
    </source>
</reference>
<dbReference type="Gene3D" id="3.50.50.60">
    <property type="entry name" value="FAD/NAD(P)-binding domain"/>
    <property type="match status" value="1"/>
</dbReference>
<evidence type="ECO:0000256" key="4">
    <source>
        <dbReference type="ARBA" id="ARBA00023002"/>
    </source>
</evidence>
<evidence type="ECO:0000313" key="8">
    <source>
        <dbReference type="Proteomes" id="UP001500359"/>
    </source>
</evidence>
<sequence length="402" mass="44981">MDKYDVTVIGAGIVGVATACEIKRRFPSLSVMILEKETSPAMHQTGRNSGVIHAGVYYQPGSLKARFCQQGLKDTIAFCRQHAIPFQQCGKLIVATNSLERKRLHDLYQRCEQNDLSPTLLSKSMLLKKSPNTLGEEAIFIAQTGIVDYQTLTTVMLNEFLQLGGDVTFNFPLIKVEQLQTSCDLLSHHARINSGFVINCTGVMTDRIATMFDLELDFRIVPFKGEYFQLPAKYNQIIDHLIYPVPDPSLPFLGVHLTKMIDGSVTVGPNAVLAAAREGYHKFDFNLTDMAASFTFPGFWRLLNRHKSSVWGELKSSLSKREYLKQVHKYCPQIKYHELLPYRSGIRAQAVAKDGALIHDFKFIQTNTSLHVCNAPSPAATSAIPIASEIVNRIENQLNTQN</sequence>
<dbReference type="RefSeq" id="WP_343860089.1">
    <property type="nucleotide sequence ID" value="NZ_BAAAFD010000006.1"/>
</dbReference>
<evidence type="ECO:0000259" key="6">
    <source>
        <dbReference type="Pfam" id="PF01266"/>
    </source>
</evidence>
<evidence type="ECO:0000256" key="1">
    <source>
        <dbReference type="ARBA" id="ARBA00001974"/>
    </source>
</evidence>